<keyword evidence="1 2" id="KW-0808">Transferase</keyword>
<dbReference type="InterPro" id="IPR000462">
    <property type="entry name" value="CDP-OH_P_trans"/>
</dbReference>
<feature type="transmembrane region" description="Helical" evidence="3">
    <location>
        <begin position="189"/>
        <end position="210"/>
    </location>
</feature>
<dbReference type="Pfam" id="PF01066">
    <property type="entry name" value="CDP-OH_P_transf"/>
    <property type="match status" value="1"/>
</dbReference>
<name>A0A5B8XLK4_9DELT</name>
<dbReference type="GO" id="GO:0016020">
    <property type="term" value="C:membrane"/>
    <property type="evidence" value="ECO:0007669"/>
    <property type="project" value="InterPro"/>
</dbReference>
<proteinExistence type="inferred from homology"/>
<protein>
    <submittedName>
        <fullName evidence="4">CDP-alcohol phosphatidyltransferase family protein</fullName>
    </submittedName>
</protein>
<gene>
    <name evidence="4" type="ORF">FRD01_04280</name>
</gene>
<dbReference type="AlphaFoldDB" id="A0A5B8XLK4"/>
<keyword evidence="3" id="KW-0472">Membrane</keyword>
<dbReference type="PROSITE" id="PS00379">
    <property type="entry name" value="CDP_ALCOHOL_P_TRANSF"/>
    <property type="match status" value="1"/>
</dbReference>
<evidence type="ECO:0000256" key="1">
    <source>
        <dbReference type="ARBA" id="ARBA00022679"/>
    </source>
</evidence>
<evidence type="ECO:0000256" key="2">
    <source>
        <dbReference type="RuleBase" id="RU003750"/>
    </source>
</evidence>
<dbReference type="EMBL" id="CP042467">
    <property type="protein sequence ID" value="QED26475.1"/>
    <property type="molecule type" value="Genomic_DNA"/>
</dbReference>
<dbReference type="OrthoDB" id="9767918at2"/>
<dbReference type="Proteomes" id="UP000321595">
    <property type="component" value="Chromosome"/>
</dbReference>
<dbReference type="KEGG" id="bbae:FRD01_04280"/>
<feature type="transmembrane region" description="Helical" evidence="3">
    <location>
        <begin position="339"/>
        <end position="372"/>
    </location>
</feature>
<keyword evidence="3" id="KW-1133">Transmembrane helix</keyword>
<dbReference type="GO" id="GO:0008654">
    <property type="term" value="P:phospholipid biosynthetic process"/>
    <property type="evidence" value="ECO:0007669"/>
    <property type="project" value="InterPro"/>
</dbReference>
<organism evidence="4 5">
    <name type="scientific">Microvenator marinus</name>
    <dbReference type="NCBI Taxonomy" id="2600177"/>
    <lineage>
        <taxon>Bacteria</taxon>
        <taxon>Deltaproteobacteria</taxon>
        <taxon>Bradymonadales</taxon>
        <taxon>Microvenatoraceae</taxon>
        <taxon>Microvenator</taxon>
    </lineage>
</organism>
<sequence>MTSVLLDIRQGPEAIAWSTIVAGISLLERAIRLAGVCGAERVFVLAIDGEAGLEQALAASVGRVTPERITSLSSVSGRMLVLDVWTVYERAAIKDLLGVEGSLTLNLSKGRAWVTYSSYLQSPSTEEMSQRWAVEVREPADIKRAESRLWQDCRKPLDGIVSRHLNRYVSLWISARLARLPIHPNQISIVTFSLGILAGILASMGGYWGFFWAGVVFQINSIVDGCDGELARVKYEFSVKGEWLDTISDDLSDVFFWAGLGLGAWHSYDSSLDGTWWLWLAAISVVFKGVSMFLYYTWLYARGRGDLLAFTWSFDSADESSSLLTRVLKVLKYTTKKDFIVFAAMVLGFFGLQPWLLLAAAPGNLIVAISVILERRKAN</sequence>
<dbReference type="Gene3D" id="1.20.120.1760">
    <property type="match status" value="1"/>
</dbReference>
<comment type="similarity">
    <text evidence="2">Belongs to the CDP-alcohol phosphatidyltransferase class-I family.</text>
</comment>
<accession>A0A5B8XLK4</accession>
<dbReference type="InterPro" id="IPR048254">
    <property type="entry name" value="CDP_ALCOHOL_P_TRANSF_CS"/>
</dbReference>
<reference evidence="4 5" key="1">
    <citation type="submission" date="2019-08" db="EMBL/GenBank/DDBJ databases">
        <authorList>
            <person name="Liang Q."/>
        </authorList>
    </citation>
    <scope>NUCLEOTIDE SEQUENCE [LARGE SCALE GENOMIC DNA]</scope>
    <source>
        <strain evidence="4 5">V1718</strain>
    </source>
</reference>
<feature type="transmembrane region" description="Helical" evidence="3">
    <location>
        <begin position="276"/>
        <end position="298"/>
    </location>
</feature>
<evidence type="ECO:0000256" key="3">
    <source>
        <dbReference type="SAM" id="Phobius"/>
    </source>
</evidence>
<keyword evidence="3" id="KW-0812">Transmembrane</keyword>
<evidence type="ECO:0000313" key="4">
    <source>
        <dbReference type="EMBL" id="QED26475.1"/>
    </source>
</evidence>
<dbReference type="InterPro" id="IPR043130">
    <property type="entry name" value="CDP-OH_PTrfase_TM_dom"/>
</dbReference>
<keyword evidence="5" id="KW-1185">Reference proteome</keyword>
<dbReference type="GO" id="GO:0016780">
    <property type="term" value="F:phosphotransferase activity, for other substituted phosphate groups"/>
    <property type="evidence" value="ECO:0007669"/>
    <property type="project" value="InterPro"/>
</dbReference>
<evidence type="ECO:0000313" key="5">
    <source>
        <dbReference type="Proteomes" id="UP000321595"/>
    </source>
</evidence>
<dbReference type="RefSeq" id="WP_146957942.1">
    <property type="nucleotide sequence ID" value="NZ_CP042467.1"/>
</dbReference>